<sequence length="273" mass="28905">MPIRLQCSCGKQLSVRDEFAGKAVKCPGCSKAIRVPAAGGPAKPAAPRAAKPQAAAARPAASRPAPQAPQSDSLDDLFTEEGFDRQIAGVCPACKYEMAAGAVLCTKCGYNKETGTNMEGHKVAGVDIDMGTLALMKAEKDMVRDVALQEKMHKGAGMPPWMLALILFIVGSAVVIAVLAVNASRRTEQLQFKPLQMFCNLGGSAFAMVAIGCVLTLIARAFKVSRNEGLLSLTILYVPIFVIRHFRDNWKPAVTAIICGGCAGGFFAMASRM</sequence>
<evidence type="ECO:0000256" key="2">
    <source>
        <dbReference type="SAM" id="Phobius"/>
    </source>
</evidence>
<keyword evidence="2" id="KW-1133">Transmembrane helix</keyword>
<dbReference type="PATRIC" id="fig|595434.4.peg.1275"/>
<evidence type="ECO:0000313" key="3">
    <source>
        <dbReference type="EMBL" id="KLU06572.1"/>
    </source>
</evidence>
<keyword evidence="2" id="KW-0472">Membrane</keyword>
<comment type="caution">
    <text evidence="3">The sequence shown here is derived from an EMBL/GenBank/DDBJ whole genome shotgun (WGS) entry which is preliminary data.</text>
</comment>
<feature type="transmembrane region" description="Helical" evidence="2">
    <location>
        <begin position="252"/>
        <end position="270"/>
    </location>
</feature>
<dbReference type="RefSeq" id="WP_047813260.1">
    <property type="nucleotide sequence ID" value="NZ_LECT01000014.1"/>
</dbReference>
<evidence type="ECO:0000313" key="4">
    <source>
        <dbReference type="Proteomes" id="UP000036367"/>
    </source>
</evidence>
<feature type="transmembrane region" description="Helical" evidence="2">
    <location>
        <begin position="201"/>
        <end position="222"/>
    </location>
</feature>
<accession>A0A0J1BJ76</accession>
<protein>
    <submittedName>
        <fullName evidence="3">Transmembrane protein</fullName>
    </submittedName>
</protein>
<feature type="compositionally biased region" description="Low complexity" evidence="1">
    <location>
        <begin position="37"/>
        <end position="71"/>
    </location>
</feature>
<proteinExistence type="predicted"/>
<feature type="region of interest" description="Disordered" evidence="1">
    <location>
        <begin position="37"/>
        <end position="75"/>
    </location>
</feature>
<evidence type="ECO:0000256" key="1">
    <source>
        <dbReference type="SAM" id="MobiDB-lite"/>
    </source>
</evidence>
<keyword evidence="4" id="KW-1185">Reference proteome</keyword>
<feature type="transmembrane region" description="Helical" evidence="2">
    <location>
        <begin position="161"/>
        <end position="181"/>
    </location>
</feature>
<dbReference type="EMBL" id="LECT01000014">
    <property type="protein sequence ID" value="KLU06572.1"/>
    <property type="molecule type" value="Genomic_DNA"/>
</dbReference>
<feature type="transmembrane region" description="Helical" evidence="2">
    <location>
        <begin position="229"/>
        <end position="246"/>
    </location>
</feature>
<dbReference type="OrthoDB" id="269673at2"/>
<dbReference type="AlphaFoldDB" id="A0A0J1BJ76"/>
<organism evidence="3 4">
    <name type="scientific">Rhodopirellula islandica</name>
    <dbReference type="NCBI Taxonomy" id="595434"/>
    <lineage>
        <taxon>Bacteria</taxon>
        <taxon>Pseudomonadati</taxon>
        <taxon>Planctomycetota</taxon>
        <taxon>Planctomycetia</taxon>
        <taxon>Pirellulales</taxon>
        <taxon>Pirellulaceae</taxon>
        <taxon>Rhodopirellula</taxon>
    </lineage>
</organism>
<gene>
    <name evidence="3" type="ORF">RISK_001327</name>
</gene>
<reference evidence="3" key="1">
    <citation type="submission" date="2015-05" db="EMBL/GenBank/DDBJ databases">
        <title>Permanent draft genome of Rhodopirellula islandicus K833.</title>
        <authorList>
            <person name="Kizina J."/>
            <person name="Richter M."/>
            <person name="Glockner F.O."/>
            <person name="Harder J."/>
        </authorList>
    </citation>
    <scope>NUCLEOTIDE SEQUENCE [LARGE SCALE GENOMIC DNA]</scope>
    <source>
        <strain evidence="3">K833</strain>
    </source>
</reference>
<keyword evidence="2 3" id="KW-0812">Transmembrane</keyword>
<name>A0A0J1BJ76_RHOIS</name>
<dbReference type="Proteomes" id="UP000036367">
    <property type="component" value="Unassembled WGS sequence"/>
</dbReference>